<evidence type="ECO:0000313" key="9">
    <source>
        <dbReference type="Proteomes" id="UP001305779"/>
    </source>
</evidence>
<evidence type="ECO:0000256" key="3">
    <source>
        <dbReference type="ARBA" id="ARBA00022801"/>
    </source>
</evidence>
<keyword evidence="4 5" id="KW-0788">Thiol protease</keyword>
<feature type="domain" description="Calpain catalytic" evidence="7">
    <location>
        <begin position="162"/>
        <end position="444"/>
    </location>
</feature>
<feature type="region of interest" description="Disordered" evidence="6">
    <location>
        <begin position="1"/>
        <end position="27"/>
    </location>
</feature>
<evidence type="ECO:0000256" key="6">
    <source>
        <dbReference type="SAM" id="MobiDB-lite"/>
    </source>
</evidence>
<feature type="compositionally biased region" description="Basic and acidic residues" evidence="6">
    <location>
        <begin position="595"/>
        <end position="612"/>
    </location>
</feature>
<feature type="compositionally biased region" description="Low complexity" evidence="6">
    <location>
        <begin position="803"/>
        <end position="821"/>
    </location>
</feature>
<evidence type="ECO:0000256" key="1">
    <source>
        <dbReference type="ARBA" id="ARBA00007623"/>
    </source>
</evidence>
<dbReference type="PANTHER" id="PTHR10183:SF379">
    <property type="entry name" value="CALPAIN-5"/>
    <property type="match status" value="1"/>
</dbReference>
<dbReference type="PRINTS" id="PR00704">
    <property type="entry name" value="CALPAIN"/>
</dbReference>
<organism evidence="8 9">
    <name type="scientific">Zasmidium cellare</name>
    <name type="common">Wine cellar mold</name>
    <name type="synonym">Racodium cellare</name>
    <dbReference type="NCBI Taxonomy" id="395010"/>
    <lineage>
        <taxon>Eukaryota</taxon>
        <taxon>Fungi</taxon>
        <taxon>Dikarya</taxon>
        <taxon>Ascomycota</taxon>
        <taxon>Pezizomycotina</taxon>
        <taxon>Dothideomycetes</taxon>
        <taxon>Dothideomycetidae</taxon>
        <taxon>Mycosphaerellales</taxon>
        <taxon>Mycosphaerellaceae</taxon>
        <taxon>Zasmidium</taxon>
    </lineage>
</organism>
<reference evidence="8 9" key="1">
    <citation type="journal article" date="2023" name="G3 (Bethesda)">
        <title>A chromosome-level genome assembly of Zasmidium syzygii isolated from banana leaves.</title>
        <authorList>
            <person name="van Westerhoven A.C."/>
            <person name="Mehrabi R."/>
            <person name="Talebi R."/>
            <person name="Steentjes M.B.F."/>
            <person name="Corcolon B."/>
            <person name="Chong P.A."/>
            <person name="Kema G.H.J."/>
            <person name="Seidl M.F."/>
        </authorList>
    </citation>
    <scope>NUCLEOTIDE SEQUENCE [LARGE SCALE GENOMIC DNA]</scope>
    <source>
        <strain evidence="8 9">P124</strain>
    </source>
</reference>
<evidence type="ECO:0000259" key="7">
    <source>
        <dbReference type="PROSITE" id="PS50203"/>
    </source>
</evidence>
<evidence type="ECO:0000256" key="2">
    <source>
        <dbReference type="ARBA" id="ARBA00022670"/>
    </source>
</evidence>
<evidence type="ECO:0000256" key="4">
    <source>
        <dbReference type="ARBA" id="ARBA00022807"/>
    </source>
</evidence>
<dbReference type="InterPro" id="IPR038765">
    <property type="entry name" value="Papain-like_cys_pep_sf"/>
</dbReference>
<comment type="caution">
    <text evidence="8">The sequence shown here is derived from an EMBL/GenBank/DDBJ whole genome shotgun (WGS) entry which is preliminary data.</text>
</comment>
<evidence type="ECO:0000256" key="5">
    <source>
        <dbReference type="PROSITE-ProRule" id="PRU00239"/>
    </source>
</evidence>
<evidence type="ECO:0000313" key="8">
    <source>
        <dbReference type="EMBL" id="KAK4497741.1"/>
    </source>
</evidence>
<protein>
    <recommendedName>
        <fullName evidence="7">Calpain catalytic domain-containing protein</fullName>
    </recommendedName>
</protein>
<dbReference type="SUPFAM" id="SSF49758">
    <property type="entry name" value="Calpain large subunit, middle domain (domain III)"/>
    <property type="match status" value="1"/>
</dbReference>
<name>A0ABR0E941_ZASCE</name>
<dbReference type="Pfam" id="PF00648">
    <property type="entry name" value="Peptidase_C2"/>
    <property type="match status" value="2"/>
</dbReference>
<dbReference type="CDD" id="cd00044">
    <property type="entry name" value="CysPc"/>
    <property type="match status" value="1"/>
</dbReference>
<dbReference type="InterPro" id="IPR036213">
    <property type="entry name" value="Calpain_III_sf"/>
</dbReference>
<feature type="compositionally biased region" description="Acidic residues" evidence="6">
    <location>
        <begin position="864"/>
        <end position="880"/>
    </location>
</feature>
<feature type="active site" evidence="5">
    <location>
        <position position="388"/>
    </location>
</feature>
<dbReference type="Proteomes" id="UP001305779">
    <property type="component" value="Unassembled WGS sequence"/>
</dbReference>
<feature type="compositionally biased region" description="Polar residues" evidence="6">
    <location>
        <begin position="721"/>
        <end position="741"/>
    </location>
</feature>
<feature type="compositionally biased region" description="Polar residues" evidence="6">
    <location>
        <begin position="676"/>
        <end position="696"/>
    </location>
</feature>
<feature type="active site" evidence="5">
    <location>
        <position position="191"/>
    </location>
</feature>
<gene>
    <name evidence="8" type="ORF">PRZ48_010394</name>
</gene>
<feature type="compositionally biased region" description="Basic and acidic residues" evidence="6">
    <location>
        <begin position="637"/>
        <end position="660"/>
    </location>
</feature>
<sequence>MKSGFYRIRERADPDPSPGPTPFPIKIVADEPAAPDTSLLDGVPLPGVKRNDEFYKPWEKFLAVEPKRAKKLSRSARATVAERKAVEKSPEGGLTVKENAARSWEEAAAQCKAKVNAIVAECERLNEKYRDRDFDLEGGPNCLQSLNGRYAADDEDPPPWVKRVEDIFDKPQFFIDGADATDVHQGSNGDCWFLAKGQELVDKLCVAKNEKVGVYGFVFHRDGEWIHEVIDDKLFLRVGDDDDLDVVRDWNPEKKQGSKIAYDDDKLKEVLQRGGTALYFGHCKSNETWLPLIEKAYAKAHGDYAAIEGGYASEGTEDLTGGVAVSLNPEDIMDKDKFWREQLLNVNKRYLFGGGSRQGDTKGFIGGHAYAVLQTWEEGDLRLLKIRNPWGDTEWEGDWSDGSKLWTPEMMTKLKHTFGDDGVFWISYKDFLKHFARINRVRLFDESWSVSQQWTCVQVPWTVDYLDTHFQFTVTEQGPVVIVLCQPDDRFYHGLGGRYIYSLHFRLYKVDDDSHYIVRSMHSSGADTVYTRSVSAEVDLEPGTYRVVFKVTAVRANAASTAEEVIFKCADSRKEKLLHVGRRFDYAQSKGNLKGMEEKLRKEKKEVKREKQLSSMKKIRGLNKQERERARLRKKRVSDAMKERRKAFEAKRREKEEARKQRAAAKGEVTGEAGSTDAQPSVESSEKGAQSATNSEELVEVNKADAESQNETKDEDPKPDTQIQPSTTQDDEPANTTTTNDAPKPETQEPKDLTNKLSTLTLNTTTAKSPISPLDPDSETDSPISPISELADDDFDWDPEIDPPLFSDSDSPPDGGSSSSSSKRKRSSNGGIFGDDPWNALCVLGLRVYSRCKDLKVRVVKEEDKEDEEEEEGGEGELDE</sequence>
<feature type="compositionally biased region" description="Acidic residues" evidence="6">
    <location>
        <begin position="790"/>
        <end position="801"/>
    </location>
</feature>
<keyword evidence="9" id="KW-1185">Reference proteome</keyword>
<feature type="active site" evidence="5">
    <location>
        <position position="368"/>
    </location>
</feature>
<feature type="region of interest" description="Disordered" evidence="6">
    <location>
        <begin position="595"/>
        <end position="838"/>
    </location>
</feature>
<proteinExistence type="inferred from homology"/>
<accession>A0ABR0E941</accession>
<feature type="region of interest" description="Disordered" evidence="6">
    <location>
        <begin position="858"/>
        <end position="880"/>
    </location>
</feature>
<keyword evidence="3 5" id="KW-0378">Hydrolase</keyword>
<comment type="similarity">
    <text evidence="1">Belongs to the peptidase C2 family.</text>
</comment>
<dbReference type="SUPFAM" id="SSF54001">
    <property type="entry name" value="Cysteine proteinases"/>
    <property type="match status" value="1"/>
</dbReference>
<keyword evidence="2 5" id="KW-0645">Protease</keyword>
<dbReference type="PANTHER" id="PTHR10183">
    <property type="entry name" value="CALPAIN"/>
    <property type="match status" value="1"/>
</dbReference>
<feature type="compositionally biased region" description="Basic and acidic residues" evidence="6">
    <location>
        <begin position="700"/>
        <end position="719"/>
    </location>
</feature>
<dbReference type="InterPro" id="IPR022684">
    <property type="entry name" value="Calpain_cysteine_protease"/>
</dbReference>
<feature type="compositionally biased region" description="Basic and acidic residues" evidence="6">
    <location>
        <begin position="743"/>
        <end position="754"/>
    </location>
</feature>
<dbReference type="Gene3D" id="2.60.120.380">
    <property type="match status" value="1"/>
</dbReference>
<dbReference type="Gene3D" id="3.90.70.10">
    <property type="entry name" value="Cysteine proteinases"/>
    <property type="match status" value="1"/>
</dbReference>
<dbReference type="SMART" id="SM00230">
    <property type="entry name" value="CysPc"/>
    <property type="match status" value="1"/>
</dbReference>
<dbReference type="PROSITE" id="PS50203">
    <property type="entry name" value="CALPAIN_CAT"/>
    <property type="match status" value="1"/>
</dbReference>
<feature type="compositionally biased region" description="Low complexity" evidence="6">
    <location>
        <begin position="755"/>
        <end position="769"/>
    </location>
</feature>
<dbReference type="EMBL" id="JAXOVC010000008">
    <property type="protein sequence ID" value="KAK4497741.1"/>
    <property type="molecule type" value="Genomic_DNA"/>
</dbReference>
<dbReference type="InterPro" id="IPR001300">
    <property type="entry name" value="Peptidase_C2_calpain_cat"/>
</dbReference>